<organism evidence="7 8">
    <name type="scientific">Desulfonatronospira thiodismutans ASO3-1</name>
    <dbReference type="NCBI Taxonomy" id="555779"/>
    <lineage>
        <taxon>Bacteria</taxon>
        <taxon>Pseudomonadati</taxon>
        <taxon>Thermodesulfobacteriota</taxon>
        <taxon>Desulfovibrionia</taxon>
        <taxon>Desulfovibrionales</taxon>
        <taxon>Desulfonatronovibrionaceae</taxon>
        <taxon>Desulfonatronospira</taxon>
    </lineage>
</organism>
<dbReference type="SUPFAM" id="SSF81271">
    <property type="entry name" value="TGS-like"/>
    <property type="match status" value="1"/>
</dbReference>
<protein>
    <recommendedName>
        <fullName evidence="6">TGS domain-containing protein</fullName>
    </recommendedName>
</protein>
<dbReference type="PROSITE" id="PS51880">
    <property type="entry name" value="TGS"/>
    <property type="match status" value="1"/>
</dbReference>
<evidence type="ECO:0000313" key="8">
    <source>
        <dbReference type="Proteomes" id="UP000005496"/>
    </source>
</evidence>
<dbReference type="InterPro" id="IPR006073">
    <property type="entry name" value="GTP-bd"/>
</dbReference>
<dbReference type="InterPro" id="IPR013029">
    <property type="entry name" value="YchF_C"/>
</dbReference>
<dbReference type="InterPro" id="IPR023192">
    <property type="entry name" value="TGS-like_dom_sf"/>
</dbReference>
<dbReference type="OrthoDB" id="9810373at2"/>
<evidence type="ECO:0000256" key="2">
    <source>
        <dbReference type="ARBA" id="ARBA00022723"/>
    </source>
</evidence>
<dbReference type="Pfam" id="PF06071">
    <property type="entry name" value="YchF-GTPase_C"/>
    <property type="match status" value="1"/>
</dbReference>
<evidence type="ECO:0000256" key="4">
    <source>
        <dbReference type="ARBA" id="ARBA00022840"/>
    </source>
</evidence>
<dbReference type="PANTHER" id="PTHR23305:SF18">
    <property type="entry name" value="OBG-TYPE G DOMAIN-CONTAINING PROTEIN"/>
    <property type="match status" value="1"/>
</dbReference>
<dbReference type="Gene3D" id="1.10.150.300">
    <property type="entry name" value="TGS-like domain"/>
    <property type="match status" value="1"/>
</dbReference>
<gene>
    <name evidence="7" type="ORF">Dthio_PD2351</name>
</gene>
<evidence type="ECO:0000259" key="6">
    <source>
        <dbReference type="PROSITE" id="PS51880"/>
    </source>
</evidence>
<proteinExistence type="predicted"/>
<evidence type="ECO:0000256" key="3">
    <source>
        <dbReference type="ARBA" id="ARBA00022741"/>
    </source>
</evidence>
<evidence type="ECO:0000256" key="5">
    <source>
        <dbReference type="SAM" id="Coils"/>
    </source>
</evidence>
<dbReference type="EMBL" id="ACJN02000002">
    <property type="protein sequence ID" value="EFI34959.1"/>
    <property type="molecule type" value="Genomic_DNA"/>
</dbReference>
<comment type="cofactor">
    <cofactor evidence="1">
        <name>Mg(2+)</name>
        <dbReference type="ChEBI" id="CHEBI:18420"/>
    </cofactor>
</comment>
<feature type="coiled-coil region" evidence="5">
    <location>
        <begin position="105"/>
        <end position="139"/>
    </location>
</feature>
<dbReference type="GO" id="GO:0005737">
    <property type="term" value="C:cytoplasm"/>
    <property type="evidence" value="ECO:0007669"/>
    <property type="project" value="TreeGrafter"/>
</dbReference>
<evidence type="ECO:0000256" key="1">
    <source>
        <dbReference type="ARBA" id="ARBA00001946"/>
    </source>
</evidence>
<keyword evidence="5" id="KW-0175">Coiled coil</keyword>
<keyword evidence="2" id="KW-0479">Metal-binding</keyword>
<dbReference type="InterPro" id="IPR004396">
    <property type="entry name" value="ATPase_YchF/OLA1"/>
</dbReference>
<dbReference type="GO" id="GO:0005525">
    <property type="term" value="F:GTP binding"/>
    <property type="evidence" value="ECO:0007669"/>
    <property type="project" value="InterPro"/>
</dbReference>
<dbReference type="PIRSF" id="PIRSF006641">
    <property type="entry name" value="CHP00092"/>
    <property type="match status" value="1"/>
</dbReference>
<dbReference type="Gene3D" id="3.10.20.30">
    <property type="match status" value="1"/>
</dbReference>
<dbReference type="PRINTS" id="PR00326">
    <property type="entry name" value="GTP1OBG"/>
</dbReference>
<keyword evidence="8" id="KW-1185">Reference proteome</keyword>
<dbReference type="PANTHER" id="PTHR23305">
    <property type="entry name" value="OBG GTPASE FAMILY"/>
    <property type="match status" value="1"/>
</dbReference>
<dbReference type="InterPro" id="IPR027417">
    <property type="entry name" value="P-loop_NTPase"/>
</dbReference>
<dbReference type="GO" id="GO:0016887">
    <property type="term" value="F:ATP hydrolysis activity"/>
    <property type="evidence" value="ECO:0007669"/>
    <property type="project" value="InterPro"/>
</dbReference>
<dbReference type="GO" id="GO:0005524">
    <property type="term" value="F:ATP binding"/>
    <property type="evidence" value="ECO:0007669"/>
    <property type="project" value="UniProtKB-KW"/>
</dbReference>
<dbReference type="InterPro" id="IPR004095">
    <property type="entry name" value="TGS"/>
</dbReference>
<keyword evidence="3" id="KW-0547">Nucleotide-binding</keyword>
<comment type="caution">
    <text evidence="7">The sequence shown here is derived from an EMBL/GenBank/DDBJ whole genome shotgun (WGS) entry which is preliminary data.</text>
</comment>
<dbReference type="Gene3D" id="3.40.50.300">
    <property type="entry name" value="P-loop containing nucleotide triphosphate hydrolases"/>
    <property type="match status" value="1"/>
</dbReference>
<dbReference type="SUPFAM" id="SSF52540">
    <property type="entry name" value="P-loop containing nucleoside triphosphate hydrolases"/>
    <property type="match status" value="1"/>
</dbReference>
<dbReference type="InterPro" id="IPR012675">
    <property type="entry name" value="Beta-grasp_dom_sf"/>
</dbReference>
<feature type="domain" description="TGS" evidence="6">
    <location>
        <begin position="248"/>
        <end position="331"/>
    </location>
</feature>
<dbReference type="InterPro" id="IPR012676">
    <property type="entry name" value="TGS-like"/>
</dbReference>
<accession>D6SQD3</accession>
<dbReference type="GO" id="GO:0046872">
    <property type="term" value="F:metal ion binding"/>
    <property type="evidence" value="ECO:0007669"/>
    <property type="project" value="UniProtKB-KW"/>
</dbReference>
<sequence length="333" mass="37089">MKTAIIGFSGSGKTELFKALAGPGTPGNRAAVKVPEPRLEPLCDLFKPKKITHTEIEFQDLPGGGSNSLGNKVLSDIRGFECLLAVLDAYTGTHDPAAQQSAIEAELIIADLAVIEKKLERMQEDKKKAKHLHDQNQEELLNKARQVLEQDSPLREYPDLAAHEDLRGFAFLSSRPVLYAWNVAEDSLSGFKTPPESTGMGHVAFSARLERELSELEDQQELLEFMQELGIEGSVLDRVIGRTYDLLGLITFLTAGEKEVRSWPLKRGKNAWEAAGVIHSDIQKGFIRAEVLGWEDFLACKTFKKAREQGVLRLEGKEYIVRDGDIITFRFNV</sequence>
<keyword evidence="4" id="KW-0067">ATP-binding</keyword>
<reference evidence="7" key="1">
    <citation type="submission" date="2010-05" db="EMBL/GenBank/DDBJ databases">
        <title>The draft genome of Desulfonatronospira thiodismutans ASO3-1.</title>
        <authorList>
            <consortium name="US DOE Joint Genome Institute (JGI-PGF)"/>
            <person name="Lucas S."/>
            <person name="Copeland A."/>
            <person name="Lapidus A."/>
            <person name="Cheng J.-F."/>
            <person name="Bruce D."/>
            <person name="Goodwin L."/>
            <person name="Pitluck S."/>
            <person name="Chertkov O."/>
            <person name="Brettin T."/>
            <person name="Detter J.C."/>
            <person name="Han C."/>
            <person name="Land M.L."/>
            <person name="Hauser L."/>
            <person name="Kyrpides N."/>
            <person name="Mikhailova N."/>
            <person name="Muyzer G."/>
            <person name="Woyke T."/>
        </authorList>
    </citation>
    <scope>NUCLEOTIDE SEQUENCE [LARGE SCALE GENOMIC DNA]</scope>
    <source>
        <strain evidence="7">ASO3-1</strain>
    </source>
</reference>
<dbReference type="FunFam" id="3.10.20.30:FF:000001">
    <property type="entry name" value="Ribosome-binding ATPase YchF"/>
    <property type="match status" value="1"/>
</dbReference>
<dbReference type="eggNOG" id="COG0012">
    <property type="taxonomic scope" value="Bacteria"/>
</dbReference>
<name>D6SQD3_9BACT</name>
<dbReference type="Proteomes" id="UP000005496">
    <property type="component" value="Unassembled WGS sequence"/>
</dbReference>
<dbReference type="RefSeq" id="WP_008870273.1">
    <property type="nucleotide sequence ID" value="NZ_ACJN02000002.1"/>
</dbReference>
<dbReference type="AlphaFoldDB" id="D6SQD3"/>
<evidence type="ECO:0000313" key="7">
    <source>
        <dbReference type="EMBL" id="EFI34959.1"/>
    </source>
</evidence>